<dbReference type="Proteomes" id="UP000324897">
    <property type="component" value="Chromosome 2"/>
</dbReference>
<reference evidence="1 2" key="1">
    <citation type="journal article" date="2019" name="Sci. Rep.">
        <title>A high-quality genome of Eragrostis curvula grass provides insights into Poaceae evolution and supports new strategies to enhance forage quality.</title>
        <authorList>
            <person name="Carballo J."/>
            <person name="Santos B.A.C.M."/>
            <person name="Zappacosta D."/>
            <person name="Garbus I."/>
            <person name="Selva J.P."/>
            <person name="Gallo C.A."/>
            <person name="Diaz A."/>
            <person name="Albertini E."/>
            <person name="Caccamo M."/>
            <person name="Echenique V."/>
        </authorList>
    </citation>
    <scope>NUCLEOTIDE SEQUENCE [LARGE SCALE GENOMIC DNA]</scope>
    <source>
        <strain evidence="2">cv. Victoria</strain>
        <tissue evidence="1">Leaf</tissue>
    </source>
</reference>
<dbReference type="EMBL" id="RWGY01000013">
    <property type="protein sequence ID" value="TVU23721.1"/>
    <property type="molecule type" value="Genomic_DNA"/>
</dbReference>
<organism evidence="1 2">
    <name type="scientific">Eragrostis curvula</name>
    <name type="common">weeping love grass</name>
    <dbReference type="NCBI Taxonomy" id="38414"/>
    <lineage>
        <taxon>Eukaryota</taxon>
        <taxon>Viridiplantae</taxon>
        <taxon>Streptophyta</taxon>
        <taxon>Embryophyta</taxon>
        <taxon>Tracheophyta</taxon>
        <taxon>Spermatophyta</taxon>
        <taxon>Magnoliopsida</taxon>
        <taxon>Liliopsida</taxon>
        <taxon>Poales</taxon>
        <taxon>Poaceae</taxon>
        <taxon>PACMAD clade</taxon>
        <taxon>Chloridoideae</taxon>
        <taxon>Eragrostideae</taxon>
        <taxon>Eragrostidinae</taxon>
        <taxon>Eragrostis</taxon>
    </lineage>
</organism>
<protein>
    <submittedName>
        <fullName evidence="1">Uncharacterized protein</fullName>
    </submittedName>
</protein>
<dbReference type="AlphaFoldDB" id="A0A5J9UK88"/>
<accession>A0A5J9UK88</accession>
<name>A0A5J9UK88_9POAL</name>
<evidence type="ECO:0000313" key="2">
    <source>
        <dbReference type="Proteomes" id="UP000324897"/>
    </source>
</evidence>
<feature type="non-terminal residue" evidence="1">
    <location>
        <position position="1"/>
    </location>
</feature>
<dbReference type="Gramene" id="TVU23721">
    <property type="protein sequence ID" value="TVU23721"/>
    <property type="gene ID" value="EJB05_26100"/>
</dbReference>
<proteinExistence type="predicted"/>
<evidence type="ECO:0000313" key="1">
    <source>
        <dbReference type="EMBL" id="TVU23721.1"/>
    </source>
</evidence>
<sequence length="111" mass="12522">MRPKLPAATPVSMREKIGGADVDMEVRLKATARLRLPKMIALLQGRDPDLWVQEFEDAWAKVIGVNHRMIEKYMHEMVAEEHFDAVEKVEADEGSCNIGAASRLAVLHDRN</sequence>
<keyword evidence="2" id="KW-1185">Reference proteome</keyword>
<comment type="caution">
    <text evidence="1">The sequence shown here is derived from an EMBL/GenBank/DDBJ whole genome shotgun (WGS) entry which is preliminary data.</text>
</comment>
<gene>
    <name evidence="1" type="ORF">EJB05_26100</name>
</gene>